<dbReference type="Proteomes" id="UP000193030">
    <property type="component" value="Unassembled WGS sequence"/>
</dbReference>
<dbReference type="EMBL" id="NCUG01000018">
    <property type="protein sequence ID" value="ORO45499.1"/>
    <property type="molecule type" value="Genomic_DNA"/>
</dbReference>
<gene>
    <name evidence="1" type="ORF">B7725_06440</name>
</gene>
<accession>A0A1X1GF85</accession>
<evidence type="ECO:0000313" key="2">
    <source>
        <dbReference type="Proteomes" id="UP000193030"/>
    </source>
</evidence>
<comment type="caution">
    <text evidence="1">The sequence shown here is derived from an EMBL/GenBank/DDBJ whole genome shotgun (WGS) entry which is preliminary data.</text>
</comment>
<evidence type="ECO:0000313" key="1">
    <source>
        <dbReference type="EMBL" id="ORO45499.1"/>
    </source>
</evidence>
<sequence length="30" mass="3577">MIRIRSPTKKKLNSKSISDWKSNTSGRFFY</sequence>
<reference evidence="1 2" key="1">
    <citation type="journal article" date="2016" name="Eur. J. Clin. Microbiol. Infect. Dis.">
        <title>Whole genome sequencing as a tool for phylogenetic analysis of clinical strains of Mitis group streptococci.</title>
        <authorList>
            <person name="Rasmussen L.H."/>
            <person name="Dargis R."/>
            <person name="Hojholt K."/>
            <person name="Christensen J.J."/>
            <person name="Skovgaard O."/>
            <person name="Justesen U.S."/>
            <person name="Rosenvinge F.S."/>
            <person name="Moser C."/>
            <person name="Lukjancenko O."/>
            <person name="Rasmussen S."/>
            <person name="Nielsen X.C."/>
        </authorList>
    </citation>
    <scope>NUCLEOTIDE SEQUENCE [LARGE SCALE GENOMIC DNA]</scope>
    <source>
        <strain evidence="1 2">OD_314165_09</strain>
    </source>
</reference>
<name>A0A1X1GF85_STROR</name>
<organism evidence="1 2">
    <name type="scientific">Streptococcus oralis subsp. tigurinus</name>
    <dbReference type="NCBI Taxonomy" id="1077464"/>
    <lineage>
        <taxon>Bacteria</taxon>
        <taxon>Bacillati</taxon>
        <taxon>Bacillota</taxon>
        <taxon>Bacilli</taxon>
        <taxon>Lactobacillales</taxon>
        <taxon>Streptococcaceae</taxon>
        <taxon>Streptococcus</taxon>
    </lineage>
</organism>
<proteinExistence type="predicted"/>
<dbReference type="AlphaFoldDB" id="A0A1X1GF85"/>
<protein>
    <submittedName>
        <fullName evidence="1">Conjugal transfer protein</fullName>
    </submittedName>
</protein>